<dbReference type="PROSITE" id="PS51257">
    <property type="entry name" value="PROKAR_LIPOPROTEIN"/>
    <property type="match status" value="1"/>
</dbReference>
<proteinExistence type="inferred from homology"/>
<sequence length="863" mass="94503">MSRMKLSLLTLSVFVACNSVYAADISEQQPILTTDVQDNKKGESEGVEFNEGFLSGYGIDISKFNEGNPVIPGHYIVRFITNDVDKGDKAVDFIDTNKDGVGDACLTPVLLKQAGIKDAGWDKDTDQEETDEKRCVDLKKYIPTARWNLDVNTQTFRLDVPQVNTFVSEDGTVDPELWQNGINAVLLDYNFNAYSTKNDAETSRTVSGNYNGGINLGAWRFRTNAYSNWSEESGSTFDTGDYYLERDIAFLRGQVRLGNAYSDGQLFDSFNVNGFTLKSDDRMLPFSQQGFFPVIRGVAESNAKVKVKQNDYVIYETTVPPGAFEFSNIRSGNVGTDIQVEVTEADGRVKTFVVPYSTSSQMLRPGVFRYNFTVGEYDAGSTYSDKPLVAQGTWQQGLSNTITAYGGLQGTESYWAAVVGGTLNTSIGAFSFDVTNSNTQIPTDKTYNGQSYELSYDQFIDATKTNFQLAAYRYSTSGYFSLSDAMDYIYDDNIDDLSQLSRSRNKFQLNISQALPQGYGSLYLNGSIEDYWDAEKGKNTQYQMGYSNNWSKVSYSISASKYYDGTEGRSDTQLYVNLSIPLDWSDGKSTTPPVFDSLNVGYGTNNKHETSTNIGANGYRPENEFSYGVNAYYNTTRDGGQDISSVSGNSSINTRFSRLGGTATRSNDGNQQVSMSVNGGLVGHSGGITFAPDVSLNGPMALIEAKGASGSKVQNGSAKVDGNGYALATNLSPYIENKVALDISSMEGDAEMKGTMSNVIPHDGSIVRVKFDTDERRFVMFVAKRQKDFIPLGADVYNEAGEHIGNAAQGGKLLTRGASDKGELTVRWGEDAASSCRVSYQLPPELKETKPGETATVEGLLCQ</sequence>
<feature type="chain" id="PRO_5003562765" evidence="9">
    <location>
        <begin position="23"/>
        <end position="863"/>
    </location>
</feature>
<dbReference type="Pfam" id="PF00577">
    <property type="entry name" value="Usher"/>
    <property type="match status" value="1"/>
</dbReference>
<reference evidence="13" key="2">
    <citation type="submission" date="2012-01" db="EMBL/GenBank/DDBJ databases">
        <title>Complete sequence of chromosome of Rahnella aquatilis CIP 78.65.</title>
        <authorList>
            <person name="Lucas S."/>
            <person name="Han J."/>
            <person name="Lapidus A."/>
            <person name="Cheng J.-F."/>
            <person name="Goodwin L."/>
            <person name="Pitluck S."/>
            <person name="Peters L."/>
            <person name="Ovchinnikova G."/>
            <person name="Held B."/>
            <person name="Detter J.C."/>
            <person name="Han C."/>
            <person name="Tapia R."/>
            <person name="Land M."/>
            <person name="Hauser L."/>
            <person name="Kyrpides N."/>
            <person name="Ivanova N."/>
            <person name="Pagani I."/>
            <person name="Sobecky P."/>
            <person name="Martinez R."/>
            <person name="Woyke T."/>
        </authorList>
    </citation>
    <scope>NUCLEOTIDE SEQUENCE [LARGE SCALE GENOMIC DNA]</scope>
    <source>
        <strain evidence="13">ATCC 33071 / DSM 4594 / JCM 1683 / NBRC 105701 / NCIMB 13365 / CIP 78.65</strain>
    </source>
</reference>
<keyword evidence="4" id="KW-1134">Transmembrane beta strand</keyword>
<accession>H2IVA4</accession>
<feature type="domain" description="PapC N-terminal" evidence="11">
    <location>
        <begin position="48"/>
        <end position="193"/>
    </location>
</feature>
<evidence type="ECO:0000256" key="7">
    <source>
        <dbReference type="ARBA" id="ARBA00023136"/>
    </source>
</evidence>
<comment type="subcellular location">
    <subcellularLocation>
        <location evidence="1">Cell outer membrane</location>
        <topology evidence="1">Multi-pass membrane protein</topology>
    </subcellularLocation>
</comment>
<evidence type="ECO:0000256" key="1">
    <source>
        <dbReference type="ARBA" id="ARBA00004571"/>
    </source>
</evidence>
<keyword evidence="8" id="KW-0998">Cell outer membrane</keyword>
<dbReference type="GO" id="GO:0015473">
    <property type="term" value="F:fimbrial usher porin activity"/>
    <property type="evidence" value="ECO:0007669"/>
    <property type="project" value="InterPro"/>
</dbReference>
<dbReference type="Gene3D" id="2.60.40.2610">
    <property type="entry name" value="Outer membrane usher protein FimD, plug domain"/>
    <property type="match status" value="1"/>
</dbReference>
<dbReference type="InterPro" id="IPR037224">
    <property type="entry name" value="PapC_N_sf"/>
</dbReference>
<evidence type="ECO:0000313" key="13">
    <source>
        <dbReference type="Proteomes" id="UP000009010"/>
    </source>
</evidence>
<dbReference type="eggNOG" id="COG3188">
    <property type="taxonomic scope" value="Bacteria"/>
</dbReference>
<dbReference type="PATRIC" id="fig|745277.3.peg.676"/>
<evidence type="ECO:0000256" key="2">
    <source>
        <dbReference type="ARBA" id="ARBA00008064"/>
    </source>
</evidence>
<dbReference type="InterPro" id="IPR042186">
    <property type="entry name" value="FimD_plug_dom"/>
</dbReference>
<dbReference type="EMBL" id="CP003244">
    <property type="protein sequence ID" value="AEX50633.1"/>
    <property type="molecule type" value="Genomic_DNA"/>
</dbReference>
<organism evidence="12 13">
    <name type="scientific">Rahnella aquatilis (strain ATCC 33071 / DSM 4594 / JCM 1683 / NBRC 105701 / NCIMB 13365 / CIP 78.65)</name>
    <dbReference type="NCBI Taxonomy" id="745277"/>
    <lineage>
        <taxon>Bacteria</taxon>
        <taxon>Pseudomonadati</taxon>
        <taxon>Pseudomonadota</taxon>
        <taxon>Gammaproteobacteria</taxon>
        <taxon>Enterobacterales</taxon>
        <taxon>Yersiniaceae</taxon>
        <taxon>Rahnella</taxon>
    </lineage>
</organism>
<dbReference type="Gene3D" id="2.60.40.3110">
    <property type="match status" value="1"/>
</dbReference>
<dbReference type="STRING" id="745277.Rahaq2_0707"/>
<dbReference type="OrthoDB" id="6554712at2"/>
<evidence type="ECO:0000256" key="3">
    <source>
        <dbReference type="ARBA" id="ARBA00022448"/>
    </source>
</evidence>
<dbReference type="AlphaFoldDB" id="H2IVA4"/>
<evidence type="ECO:0000256" key="4">
    <source>
        <dbReference type="ARBA" id="ARBA00022452"/>
    </source>
</evidence>
<dbReference type="KEGG" id="raq:Rahaq2_0707"/>
<keyword evidence="7" id="KW-0472">Membrane</keyword>
<reference evidence="12 13" key="1">
    <citation type="journal article" date="2012" name="J. Bacteriol.">
        <title>Complete Genome Sequence of Rahnella aquatilis CIP 78.65.</title>
        <authorList>
            <person name="Martinez R.J."/>
            <person name="Bruce D."/>
            <person name="Detter C."/>
            <person name="Goodwin L.A."/>
            <person name="Han J."/>
            <person name="Han C.S."/>
            <person name="Held B."/>
            <person name="Land M.L."/>
            <person name="Mikhailova N."/>
            <person name="Nolan M."/>
            <person name="Pennacchio L."/>
            <person name="Pitluck S."/>
            <person name="Tapia R."/>
            <person name="Woyke T."/>
            <person name="Sobecky P.A."/>
        </authorList>
    </citation>
    <scope>NUCLEOTIDE SEQUENCE [LARGE SCALE GENOMIC DNA]</scope>
    <source>
        <strain evidence="13">ATCC 33071 / DSM 4594 / JCM 1683 / NBRC 105701 / NCIMB 13365 / CIP 78.65</strain>
    </source>
</reference>
<dbReference type="GO" id="GO:0009297">
    <property type="term" value="P:pilus assembly"/>
    <property type="evidence" value="ECO:0007669"/>
    <property type="project" value="InterPro"/>
</dbReference>
<evidence type="ECO:0000259" key="11">
    <source>
        <dbReference type="Pfam" id="PF13954"/>
    </source>
</evidence>
<protein>
    <submittedName>
        <fullName evidence="12">P pilus assembly protein, porin PapC</fullName>
    </submittedName>
</protein>
<evidence type="ECO:0000256" key="9">
    <source>
        <dbReference type="SAM" id="SignalP"/>
    </source>
</evidence>
<dbReference type="Proteomes" id="UP000009010">
    <property type="component" value="Chromosome"/>
</dbReference>
<dbReference type="Gene3D" id="2.60.40.2070">
    <property type="match status" value="1"/>
</dbReference>
<feature type="signal peptide" evidence="9">
    <location>
        <begin position="1"/>
        <end position="22"/>
    </location>
</feature>
<gene>
    <name evidence="12" type="ordered locus">Rahaq2_0707</name>
</gene>
<dbReference type="InterPro" id="IPR025885">
    <property type="entry name" value="PapC_N"/>
</dbReference>
<evidence type="ECO:0000256" key="8">
    <source>
        <dbReference type="ARBA" id="ARBA00023237"/>
    </source>
</evidence>
<dbReference type="Gene3D" id="3.10.20.410">
    <property type="match status" value="1"/>
</dbReference>
<dbReference type="PANTHER" id="PTHR30451:SF3">
    <property type="entry name" value="OUTER MEMBRANE USHER PROTEIN HTRE-RELATED"/>
    <property type="match status" value="1"/>
</dbReference>
<dbReference type="Pfam" id="PF13953">
    <property type="entry name" value="PapC_C"/>
    <property type="match status" value="1"/>
</dbReference>
<dbReference type="PANTHER" id="PTHR30451">
    <property type="entry name" value="OUTER MEMBRANE USHER PROTEIN"/>
    <property type="match status" value="1"/>
</dbReference>
<comment type="similarity">
    <text evidence="2">Belongs to the fimbrial export usher family.</text>
</comment>
<evidence type="ECO:0000256" key="6">
    <source>
        <dbReference type="ARBA" id="ARBA00022729"/>
    </source>
</evidence>
<dbReference type="SUPFAM" id="SSF141729">
    <property type="entry name" value="FimD N-terminal domain-like"/>
    <property type="match status" value="1"/>
</dbReference>
<dbReference type="InterPro" id="IPR025949">
    <property type="entry name" value="PapC-like_C"/>
</dbReference>
<dbReference type="RefSeq" id="WP_015695911.1">
    <property type="nucleotide sequence ID" value="NC_016818.1"/>
</dbReference>
<dbReference type="InterPro" id="IPR043142">
    <property type="entry name" value="PapC-like_C_sf"/>
</dbReference>
<dbReference type="HOGENOM" id="CLU_009120_1_0_6"/>
<evidence type="ECO:0000259" key="10">
    <source>
        <dbReference type="Pfam" id="PF13953"/>
    </source>
</evidence>
<evidence type="ECO:0000256" key="5">
    <source>
        <dbReference type="ARBA" id="ARBA00022692"/>
    </source>
</evidence>
<dbReference type="GO" id="GO:0009279">
    <property type="term" value="C:cell outer membrane"/>
    <property type="evidence" value="ECO:0007669"/>
    <property type="project" value="UniProtKB-SubCell"/>
</dbReference>
<name>H2IVA4_RAHAC</name>
<feature type="domain" description="PapC-like C-terminal" evidence="10">
    <location>
        <begin position="783"/>
        <end position="844"/>
    </location>
</feature>
<keyword evidence="5" id="KW-0812">Transmembrane</keyword>
<keyword evidence="3" id="KW-0813">Transport</keyword>
<dbReference type="InterPro" id="IPR000015">
    <property type="entry name" value="Fimb_usher"/>
</dbReference>
<dbReference type="Pfam" id="PF13954">
    <property type="entry name" value="PapC_N"/>
    <property type="match status" value="1"/>
</dbReference>
<keyword evidence="13" id="KW-1185">Reference proteome</keyword>
<keyword evidence="6 9" id="KW-0732">Signal</keyword>
<evidence type="ECO:0000313" key="12">
    <source>
        <dbReference type="EMBL" id="AEX50633.1"/>
    </source>
</evidence>